<comment type="caution">
    <text evidence="14">The sequence shown here is derived from an EMBL/GenBank/DDBJ whole genome shotgun (WGS) entry which is preliminary data.</text>
</comment>
<evidence type="ECO:0000256" key="10">
    <source>
        <dbReference type="SAM" id="Coils"/>
    </source>
</evidence>
<gene>
    <name evidence="14" type="ORF">MFLAVUS_001099</name>
</gene>
<dbReference type="InterPro" id="IPR016024">
    <property type="entry name" value="ARM-type_fold"/>
</dbReference>
<dbReference type="SUPFAM" id="SSF56112">
    <property type="entry name" value="Protein kinase-like (PK-like)"/>
    <property type="match status" value="1"/>
</dbReference>
<evidence type="ECO:0000313" key="15">
    <source>
        <dbReference type="Proteomes" id="UP001473302"/>
    </source>
</evidence>
<dbReference type="InterPro" id="IPR011009">
    <property type="entry name" value="Kinase-like_dom_sf"/>
</dbReference>
<dbReference type="InterPro" id="IPR018936">
    <property type="entry name" value="PI3/4_kinase_CS"/>
</dbReference>
<keyword evidence="5" id="KW-0808">Transferase</keyword>
<evidence type="ECO:0000313" key="14">
    <source>
        <dbReference type="EMBL" id="GAA5807725.1"/>
    </source>
</evidence>
<evidence type="ECO:0000256" key="7">
    <source>
        <dbReference type="ARBA" id="ARBA00022777"/>
    </source>
</evidence>
<dbReference type="PROSITE" id="PS50290">
    <property type="entry name" value="PI3_4_KINASE_3"/>
    <property type="match status" value="1"/>
</dbReference>
<evidence type="ECO:0000256" key="4">
    <source>
        <dbReference type="ARBA" id="ARBA00022553"/>
    </source>
</evidence>
<evidence type="ECO:0000256" key="3">
    <source>
        <dbReference type="ARBA" id="ARBA00022527"/>
    </source>
</evidence>
<evidence type="ECO:0000256" key="6">
    <source>
        <dbReference type="ARBA" id="ARBA00022763"/>
    </source>
</evidence>
<dbReference type="PROSITE" id="PS00916">
    <property type="entry name" value="PI3_4_KINASE_2"/>
    <property type="match status" value="1"/>
</dbReference>
<dbReference type="SMART" id="SM00146">
    <property type="entry name" value="PI3Kc"/>
    <property type="match status" value="1"/>
</dbReference>
<proteinExistence type="predicted"/>
<sequence>MSQLKHIDVHVKKLYQLVTGVIDSQQAKQIVGDLGAAITATISDKDIDYIGSTMFNEEYGIMCTLRRATGSKDNGVCSSYSCLQLYANDLVKQCNVISKYGNGVSYSRSNAIELLTVLVDQKNKFDVSGFDIAGMYKSMMIRYSDDITLPKTRLPGGVQGKMFILLGTIARYYPDILEPKQLAQLKRWCFDILKYQIKDIAEAEVQVLSGALRCLNNLVYCDNEDSIKRNKQDVENLFKIILTIITKFQGITRFDPVIAALALFRDHTDLFSSYLVTYGKALFDSLNYWASHHNNQTYKHGLGAYEQYIRQLSLVLYHNIGGQDEKRIFMEIMDYFYENLKTADNLENFYRVSVSIRGVGYFAKEEVDALRNSLIKISDWFYSDTRVDQQDYTRHLPAFIKAYTLFAAELDPIPIELMRTLHRMCDTYILGFIAMSGYHRRNGVFNIQSLFSMLYNKGEGLFLEKTLITTCTDIKWLDENERPAYIDYIYFWKTILNNPQKREFISENKESQIEEEDNDDAFDLSLIYGNTEIDESANLSDTLYDSFLLAVLKLIKTFNLKLKNVTEEDGHDGESQNIFNSVLNTLQPINRKDFLLFQNLIDFWCALLNELDNKRLLEWVHIVSTAVIDQSVVNPLVSGFYKMMSEVLVVCEKRQFFLGEYLKEVWHRLQQFTDELLASCLRLVLAYPIAFFDLEELIIPLEKALRLGVTYHPLATIAMNSLDKLLDPKLGYDIDSAFLSRILPCINEYLLVGVVSSSEEEINIKKKNYKIPSAAERRYQSVRIKMTSDQLGIAKNTYSGLPDLQLRMMQFLGRLGGKNKQLLLDGENSVQESGMLAWDPVKRLKLRVPFRSSKVDIYLDEFLPRICELAESSPDRQVKVAACELLHGLTLFMIGNAAFQAKASKEANESDYHKLYLKIFPVMLRLAINPDQVARDIFRLLYSQIIHWLTNNAYSENPETMALLTTCLEAACNTDAGLRDYGAECTQEFVKWSIKQTSRSSDAAMNIKSLLKRLYNLMTSPSSTNRFGASLVFNRIYRLFREESVLVNEYTLEILGQLFISLKMSEADHPSIGTRDQIIEAISHIKRIIRTKVNVFLDENTSRRTFVGADGVDNLKSVVAWAFSESGKTQRTYAKVCITFFVEFVKYIPGCKSAKDWLLKESAKDSNYYINIFEANGLNTPSLEDNHRIITVYTNWIKRLNSALDGYIWLIERDILSPYELLIHPNSMLILAVDYFIRRSPYDVLEEKLEQSIVEKNKILSIYMHISVRLIYFFDLLFKSPEEGKRCYDYVNRVFGNLLYDKNFTDSIANTLLLPKHISETIQSDQGNDATNSGVTRIFNIAKDYIVSMSERNSVHFMESLTISISEIVLKDNCSLLLTNEAILDRSSLIEIIQTSDGLKLIQSLNALDYVCQQSHKLNSKHPETAETFCLALFDQYLRLCQATQDPLWAQILGSSLVIAFTQSGFSQNHASDLLGFSGKLESLSNAQKLDIYQKHRDYIYECMAYHFKDFSSVLIQNIEHPLTRLYFAMFLEYLKNNRLSQRKLVFKLSDYLVQDPSFLNLLMMYSKTNDQLLDLVSSLKFLFGADPGILSRSKRKPIFDILWNTFMNFLDARHPFVIKDAALDILPIYISLGEDYARQVTEKLNESIIQEFPIDTENMEKGTTVYNEYISYLDKLLGTMATFKSTDIFKLLIVVFVQERQHIHEEAIKKFLESFTNGLGLTHFMQVVQYCFSEFKNEHHTILQRRNLAELIISLSVGVSEQAVIAFYEKNLEDIMSVIIRDLTTNVGNQVTDWSEKADCFRLIQGLFDRLPKRILGDPSNSINVKWMKSPQNKSQKKLVGVILHAFGSLRNTPILPHLYGSENLRRDAQFLYNKSVYKATASIVLCIAEKLPQASMFFLQDRIYNTYPWEYVIDTTQDVFLGIQLEKPMVKSKLNELRVASGYASENNEHAISYMASAALTGSSFTQPSLSDMILEESRGDTKELQSEASSSSQQDGDTVMTESSEIQDEWNDEDEFEVDILNENSIMKPLTEVIKKIHLEISPPSENSSDMPGWIKETLRAFQETNEINIQLHIAKLITNYPVAFEKYASSWMLPLVQLATKGYTYGLPINYFVQDLCVVLIVWGRTSDLTSPRSNETRRTLFAFVEYLIKNAYHDEQRIMRSNIQIIKGVFENWGKYIPVPTRAIYEQFTHTGDNAHKNIVGLQVVSIVLLNGENPYDHHEFSDLYDLPEVRFYTDMANNINYKERKRSVIAEDAAELMGMVIHYMKEKNNHCLEDVKINFSNKLQSLFNSKRSNIQILKCMSRLCLRDTELASSFISVIIINLHQYGSAEKLLALRCISACWVDDDMIYHKLTEAGLERMISSRDEKMQIAALTVLNKIFSVLKDYEIDWIIKRIALSCSDHPSIECRNLYYSFLKKVYQVSQEKHFALKNEVKAYLFRGLIDKNKNTAQTIYDFIEQLFGFTDDINLTLQKITSDLYMPDTEDIYLLYSTRLVLNNTKKSYDFDQPIFDKPLPNARFDADYQNIDTSWQNASSMMPLFRDTQTQSLNPEDVELELRRTQSLLEFSITQGTSRSLVSTFNPDAEIRTDELHLNSLDLAEKSLPSPREQAKKKSNPYFKRRFVITPLGASNRFHSSRNEKLEKKLRNLKNTQKEIMEKKVVLSRLYRIGELPDVQINFKDILLPLEVLASADYNVSRLLYSSLVVGIINSNDKDTTGYKSKVVRNIQSNIINSTLYFTPTIGSFLRIFFDLNITYLPENLVRTASSNSSNHHIGIALLEKQLEISAGSSTNSKRKYKDDSDDEMESFSVNEDISELKIQWTDLSLLYKEIDEPEIFQKLYLNNVATQELPKEAIDAEIRGEYVEAYNNFGEALQTHHDQPYEAQLWTDQMLYCHTQLTQWDEIATITDARVDTNPITKLWELGSQNPYFDYFVKSHSKFSVMFFHESSSDELHKEYLNKYYACDWSTVSIYNEQYDLALQIIPKSYNSLLAAWTTLHPLAYTSRLAKLCQLERTVEIEDYLKLVKKIKQQDATPEHIKNFFETLTTRYPDMKSDSIAVWDDVIDSRFAFIYDIKRQNIKLDRNDLPNFDQYAIDFLSSLKNAALEQNNLDVLSNIRSKFVELGATQESQLSLILFSQKHSLNTRDPIQFKYLASTFASSISYESPRNNATQDFFNRQVIIAQSFDIVKQQLVSNPNLFDEMKELSGFKKAVRKTLRQLDNADSFVNYLEDTGFEKIKDAGKALDETNALYTEYLWKIGNYCDKSLRLLQDSSSTLQPDIDPTKYCEHVMKNYFKAMDKGHVQAIDNFPRLLELLELFPEMGPLFKECSLQLDASWKFIRWIPQLVSFIESPIAKFIFPCLIRIAVDYPKALYYPFNMSFEHYEWTKENMPAENRQAIEKIRAMIHSPLMEEFSVELQRLTNPDHIVKDFIGLLKMALSNEHAPEGYLQTTYEQFNKLLLDPYNSRMGSIPTAFNARHRGGLSKIFGKNGKRLFDSPAEVIEELTKYYATHIDPRNGVQERYKSGGLLKSFSPWLATFKSSDFDEELEIPGQYDGFSKPYPELHAKVASFGTQVLVMESIRKPKRLTINGTDEKEYHFLVKGGEDLRLDQRIEQLFGVMNNMIKKNAFCSRQNMQVATYKVIPMSLSLGMIEWVNHTKPVKSCIESQEPNIKKWRIVRDSYNSWIIRHAPRSKNIAGFAPHFAAYADSRSNIEKNFNEISERLPPTLLRDFVLQLASSPEAFLFLRKDFAYSLACISIFGYILGIGDRHLDNFLIDLKSGRLIPIDFGHAFGSATEHLAIPEVVPFRLTRQLVGVLDPLGVSGILETAMVNVLQVISKKYLLYSPVAVKDEKELLLNIMNVFIKDPLLDWKKAATSESKNQSSEKGSWYPQRKMDIVKRKLDGDNPACK</sequence>
<dbReference type="SUPFAM" id="SSF48371">
    <property type="entry name" value="ARM repeat"/>
    <property type="match status" value="3"/>
</dbReference>
<keyword evidence="6" id="KW-0227">DNA damage</keyword>
<dbReference type="Pfam" id="PF00454">
    <property type="entry name" value="PI3_PI4_kinase"/>
    <property type="match status" value="1"/>
</dbReference>
<evidence type="ECO:0000256" key="1">
    <source>
        <dbReference type="ARBA" id="ARBA00004604"/>
    </source>
</evidence>
<feature type="domain" description="FAT" evidence="13">
    <location>
        <begin position="2764"/>
        <end position="3385"/>
    </location>
</feature>
<evidence type="ECO:0000256" key="5">
    <source>
        <dbReference type="ARBA" id="ARBA00022679"/>
    </source>
</evidence>
<feature type="domain" description="PI3K/PI4K catalytic" evidence="12">
    <location>
        <begin position="3573"/>
        <end position="3912"/>
    </location>
</feature>
<dbReference type="InterPro" id="IPR050517">
    <property type="entry name" value="DDR_Repair_Kinase"/>
</dbReference>
<dbReference type="InterPro" id="IPR046804">
    <property type="entry name" value="DNA-PKcs_N"/>
</dbReference>
<dbReference type="CDD" id="cd05172">
    <property type="entry name" value="PIKKc_DNA-PK"/>
    <property type="match status" value="1"/>
</dbReference>
<evidence type="ECO:0000259" key="12">
    <source>
        <dbReference type="PROSITE" id="PS50290"/>
    </source>
</evidence>
<reference evidence="14 15" key="1">
    <citation type="submission" date="2024-04" db="EMBL/GenBank/DDBJ databases">
        <title>genome sequences of Mucor flavus KT1a and Helicostylum pulchrum KT1b strains isolated from the surface of a dry-aged beef.</title>
        <authorList>
            <person name="Toyotome T."/>
            <person name="Hosono M."/>
            <person name="Torimaru M."/>
            <person name="Fukuda K."/>
            <person name="Mikami N."/>
        </authorList>
    </citation>
    <scope>NUCLEOTIDE SEQUENCE [LARGE SCALE GENOMIC DNA]</scope>
    <source>
        <strain evidence="14 15">KT1a</strain>
    </source>
</reference>
<dbReference type="SMART" id="SM01344">
    <property type="entry name" value="NUC194"/>
    <property type="match status" value="1"/>
</dbReference>
<dbReference type="EMBL" id="BAABUK010000002">
    <property type="protein sequence ID" value="GAA5807725.1"/>
    <property type="molecule type" value="Genomic_DNA"/>
</dbReference>
<dbReference type="InterPro" id="IPR003151">
    <property type="entry name" value="PIK-rel_kinase_FAT"/>
</dbReference>
<feature type="region of interest" description="Disordered" evidence="11">
    <location>
        <begin position="3877"/>
        <end position="3898"/>
    </location>
</feature>
<dbReference type="Pfam" id="PF20502">
    <property type="entry name" value="DNAPKcs_CC1-2"/>
    <property type="match status" value="2"/>
</dbReference>
<evidence type="ECO:0000256" key="9">
    <source>
        <dbReference type="ARBA" id="ARBA00023242"/>
    </source>
</evidence>
<feature type="region of interest" description="Disordered" evidence="11">
    <location>
        <begin position="1979"/>
        <end position="2015"/>
    </location>
</feature>
<name>A0ABP9YLJ9_9FUNG</name>
<dbReference type="Proteomes" id="UP001473302">
    <property type="component" value="Unassembled WGS sequence"/>
</dbReference>
<dbReference type="Gene3D" id="3.30.1010.10">
    <property type="entry name" value="Phosphatidylinositol 3-kinase Catalytic Subunit, Chain A, domain 4"/>
    <property type="match status" value="1"/>
</dbReference>
<feature type="coiled-coil region" evidence="10">
    <location>
        <begin position="2635"/>
        <end position="2662"/>
    </location>
</feature>
<dbReference type="InterPro" id="IPR046803">
    <property type="entry name" value="DNAPKcs_CC1-2"/>
</dbReference>
<accession>A0ABP9YLJ9</accession>
<dbReference type="Gene3D" id="1.10.1070.11">
    <property type="entry name" value="Phosphatidylinositol 3-/4-kinase, catalytic domain"/>
    <property type="match status" value="1"/>
</dbReference>
<keyword evidence="4" id="KW-0597">Phosphoprotein</keyword>
<dbReference type="PROSITE" id="PS51189">
    <property type="entry name" value="FAT"/>
    <property type="match status" value="1"/>
</dbReference>
<keyword evidence="15" id="KW-1185">Reference proteome</keyword>
<organism evidence="14 15">
    <name type="scientific">Mucor flavus</name>
    <dbReference type="NCBI Taxonomy" id="439312"/>
    <lineage>
        <taxon>Eukaryota</taxon>
        <taxon>Fungi</taxon>
        <taxon>Fungi incertae sedis</taxon>
        <taxon>Mucoromycota</taxon>
        <taxon>Mucoromycotina</taxon>
        <taxon>Mucoromycetes</taxon>
        <taxon>Mucorales</taxon>
        <taxon>Mucorineae</taxon>
        <taxon>Mucoraceae</taxon>
        <taxon>Mucor</taxon>
    </lineage>
</organism>
<keyword evidence="10" id="KW-0175">Coiled coil</keyword>
<feature type="compositionally biased region" description="Polar residues" evidence="11">
    <location>
        <begin position="3878"/>
        <end position="3888"/>
    </location>
</feature>
<dbReference type="Pfam" id="PF20500">
    <property type="entry name" value="DNA-PKcs_N"/>
    <property type="match status" value="2"/>
</dbReference>
<dbReference type="Pfam" id="PF19704">
    <property type="entry name" value="DNAPKcs_CC5"/>
    <property type="match status" value="2"/>
</dbReference>
<evidence type="ECO:0000256" key="11">
    <source>
        <dbReference type="SAM" id="MobiDB-lite"/>
    </source>
</evidence>
<dbReference type="PANTHER" id="PTHR11139">
    <property type="entry name" value="ATAXIA TELANGIECTASIA MUTATED ATM -RELATED"/>
    <property type="match status" value="1"/>
</dbReference>
<evidence type="ECO:0000256" key="2">
    <source>
        <dbReference type="ARBA" id="ARBA00018077"/>
    </source>
</evidence>
<dbReference type="InterPro" id="IPR014009">
    <property type="entry name" value="PIK_FAT"/>
</dbReference>
<comment type="subcellular location">
    <subcellularLocation>
        <location evidence="1">Nucleus</location>
        <location evidence="1">Nucleolus</location>
    </subcellularLocation>
</comment>
<dbReference type="InterPro" id="IPR012582">
    <property type="entry name" value="DNAPKcs_CC3"/>
</dbReference>
<protein>
    <recommendedName>
        <fullName evidence="2">DNA-dependent protein kinase catalytic subunit</fullName>
    </recommendedName>
</protein>
<keyword evidence="7" id="KW-0418">Kinase</keyword>
<evidence type="ECO:0000259" key="13">
    <source>
        <dbReference type="PROSITE" id="PS51189"/>
    </source>
</evidence>
<feature type="compositionally biased region" description="Basic and acidic residues" evidence="11">
    <location>
        <begin position="1979"/>
        <end position="1988"/>
    </location>
</feature>
<dbReference type="PANTHER" id="PTHR11139:SF68">
    <property type="entry name" value="DNA-DEPENDENT PROTEIN KINASE CATALYTIC SUBUNIT"/>
    <property type="match status" value="1"/>
</dbReference>
<keyword evidence="9" id="KW-0539">Nucleus</keyword>
<keyword evidence="3" id="KW-0723">Serine/threonine-protein kinase</keyword>
<dbReference type="InterPro" id="IPR037706">
    <property type="entry name" value="DNA-PK_dom"/>
</dbReference>
<dbReference type="InterPro" id="IPR036940">
    <property type="entry name" value="PI3/4_kinase_cat_sf"/>
</dbReference>
<dbReference type="Pfam" id="PF08163">
    <property type="entry name" value="DNAPKcs_CC3"/>
    <property type="match status" value="1"/>
</dbReference>
<evidence type="ECO:0000256" key="8">
    <source>
        <dbReference type="ARBA" id="ARBA00023204"/>
    </source>
</evidence>
<dbReference type="InterPro" id="IPR000403">
    <property type="entry name" value="PI3/4_kinase_cat_dom"/>
</dbReference>
<keyword evidence="8" id="KW-0234">DNA repair</keyword>
<dbReference type="InterPro" id="IPR045581">
    <property type="entry name" value="DNAPKcs_CC5"/>
</dbReference>
<dbReference type="Pfam" id="PF02259">
    <property type="entry name" value="FAT"/>
    <property type="match status" value="1"/>
</dbReference>